<feature type="compositionally biased region" description="Basic and acidic residues" evidence="1">
    <location>
        <begin position="251"/>
        <end position="264"/>
    </location>
</feature>
<keyword evidence="3" id="KW-1185">Reference proteome</keyword>
<reference evidence="2" key="1">
    <citation type="journal article" date="2021" name="New Phytol.">
        <title>Evolutionary innovations through gain and loss of genes in the ectomycorrhizal Boletales.</title>
        <authorList>
            <person name="Wu G."/>
            <person name="Miyauchi S."/>
            <person name="Morin E."/>
            <person name="Kuo A."/>
            <person name="Drula E."/>
            <person name="Varga T."/>
            <person name="Kohler A."/>
            <person name="Feng B."/>
            <person name="Cao Y."/>
            <person name="Lipzen A."/>
            <person name="Daum C."/>
            <person name="Hundley H."/>
            <person name="Pangilinan J."/>
            <person name="Johnson J."/>
            <person name="Barry K."/>
            <person name="LaButti K."/>
            <person name="Ng V."/>
            <person name="Ahrendt S."/>
            <person name="Min B."/>
            <person name="Choi I.G."/>
            <person name="Park H."/>
            <person name="Plett J.M."/>
            <person name="Magnuson J."/>
            <person name="Spatafora J.W."/>
            <person name="Nagy L.G."/>
            <person name="Henrissat B."/>
            <person name="Grigoriev I.V."/>
            <person name="Yang Z.L."/>
            <person name="Xu J."/>
            <person name="Martin F.M."/>
        </authorList>
    </citation>
    <scope>NUCLEOTIDE SEQUENCE</scope>
    <source>
        <strain evidence="2">KKN 215</strain>
    </source>
</reference>
<proteinExistence type="predicted"/>
<evidence type="ECO:0000313" key="3">
    <source>
        <dbReference type="Proteomes" id="UP000813824"/>
    </source>
</evidence>
<organism evidence="2 3">
    <name type="scientific">Cristinia sonorae</name>
    <dbReference type="NCBI Taxonomy" id="1940300"/>
    <lineage>
        <taxon>Eukaryota</taxon>
        <taxon>Fungi</taxon>
        <taxon>Dikarya</taxon>
        <taxon>Basidiomycota</taxon>
        <taxon>Agaricomycotina</taxon>
        <taxon>Agaricomycetes</taxon>
        <taxon>Agaricomycetidae</taxon>
        <taxon>Agaricales</taxon>
        <taxon>Pleurotineae</taxon>
        <taxon>Stephanosporaceae</taxon>
        <taxon>Cristinia</taxon>
    </lineage>
</organism>
<feature type="compositionally biased region" description="Pro residues" evidence="1">
    <location>
        <begin position="332"/>
        <end position="349"/>
    </location>
</feature>
<dbReference type="EMBL" id="JAEVFJ010000029">
    <property type="protein sequence ID" value="KAH8093275.1"/>
    <property type="molecule type" value="Genomic_DNA"/>
</dbReference>
<evidence type="ECO:0000256" key="1">
    <source>
        <dbReference type="SAM" id="MobiDB-lite"/>
    </source>
</evidence>
<sequence length="437" mass="47545">MRLVGVMRKRRSPHLVKARPKHCTIYPSPHPSPFLINNMSSSSLVFPHSVIMFPSKSTTTMPSESTPSPSSSPPKRAAKGVKKFVKGVKRRISLLGQRRRSSTGGESFTSDRPESVHSAHTPPEINSHSPSPCTVPLPPSPSSSSRTRRTFSDASSQASLPFSDSRTYASAEGSTLRSVSMSLHHHQKDVSETVEQVVVAPLSPIFDSEPVVVQVQPSESPKREVEALPRIESESEVLPEIVTNETVHEAVAEPTHSEQSHTQEEDAIPSSSPVVEEVPEPEPLLTEPPIPQELVSDAFPFAEEKKDSAEEVYDISASEPVLAESTLELPSLPTPSAPAPEPSAIPPDVLPLASPLLADQESTHSPPVPSEPSLPSTPFAFTLPKEDIVPLTLFISGHAVPAMFLPVRNVRVSISYSLTWWLRPQRTVLSHFLVRAR</sequence>
<feature type="region of interest" description="Disordered" evidence="1">
    <location>
        <begin position="57"/>
        <end position="166"/>
    </location>
</feature>
<feature type="compositionally biased region" description="Polar residues" evidence="1">
    <location>
        <begin position="157"/>
        <end position="166"/>
    </location>
</feature>
<feature type="compositionally biased region" description="Low complexity" evidence="1">
    <location>
        <begin position="57"/>
        <end position="75"/>
    </location>
</feature>
<protein>
    <submittedName>
        <fullName evidence="2">Uncharacterized protein</fullName>
    </submittedName>
</protein>
<accession>A0A8K0UJ72</accession>
<dbReference type="AlphaFoldDB" id="A0A8K0UJ72"/>
<dbReference type="Proteomes" id="UP000813824">
    <property type="component" value="Unassembled WGS sequence"/>
</dbReference>
<gene>
    <name evidence="2" type="ORF">BXZ70DRAFT_391490</name>
</gene>
<dbReference type="OrthoDB" id="2693551at2759"/>
<feature type="compositionally biased region" description="Basic residues" evidence="1">
    <location>
        <begin position="76"/>
        <end position="101"/>
    </location>
</feature>
<comment type="caution">
    <text evidence="2">The sequence shown here is derived from an EMBL/GenBank/DDBJ whole genome shotgun (WGS) entry which is preliminary data.</text>
</comment>
<feature type="region of interest" description="Disordered" evidence="1">
    <location>
        <begin position="329"/>
        <end position="374"/>
    </location>
</feature>
<evidence type="ECO:0000313" key="2">
    <source>
        <dbReference type="EMBL" id="KAH8093275.1"/>
    </source>
</evidence>
<feature type="region of interest" description="Disordered" evidence="1">
    <location>
        <begin position="251"/>
        <end position="295"/>
    </location>
</feature>
<name>A0A8K0UJ72_9AGAR</name>